<feature type="domain" description="SPRY" evidence="2">
    <location>
        <begin position="74"/>
        <end position="177"/>
    </location>
</feature>
<accession>A0A7S0A663</accession>
<evidence type="ECO:0000256" key="1">
    <source>
        <dbReference type="SAM" id="MobiDB-lite"/>
    </source>
</evidence>
<evidence type="ECO:0008006" key="5">
    <source>
        <dbReference type="Google" id="ProtNLM"/>
    </source>
</evidence>
<dbReference type="SUPFAM" id="SSF49899">
    <property type="entry name" value="Concanavalin A-like lectins/glucanases"/>
    <property type="match status" value="1"/>
</dbReference>
<evidence type="ECO:0000259" key="3">
    <source>
        <dbReference type="Pfam" id="PF03724"/>
    </source>
</evidence>
<dbReference type="InterPro" id="IPR038670">
    <property type="entry name" value="HslJ-like_sf"/>
</dbReference>
<dbReference type="InterPro" id="IPR005184">
    <property type="entry name" value="DUF306_Meta_HslJ"/>
</dbReference>
<dbReference type="Pfam" id="PF00622">
    <property type="entry name" value="SPRY"/>
    <property type="match status" value="1"/>
</dbReference>
<sequence length="344" mass="36647">MAQVLPKLSPPPQPPPSLPSPDLLPALTGGMWLDDGSGAVQPAADAPEFTIDGKAKGDAPVNARFSTCLTSGQYFEVDILELSSSCFLGVTTEASFKQGYYCKGLFFGGNLSTGSALVRQAFGERFEKGMKIGVLTEFEGSTITVTFYQDGRCLGPAFVSKRLTDKEVFPVVQASSDGDRFAIRFLESAPAVRTREPKGGGVAHPAEGNWALQRLNVGPELGEFPLASKMEGEEVTLKVEADKPGSFHLSARVCNHLRMVTSSQPDESLAPFDKITPGPVMSTMMMGPEGMMEVESAISTGLESVHKWLAKDGTLLLVGPAVEMSFVPKVDGEEGLPATEVELP</sequence>
<dbReference type="InterPro" id="IPR013320">
    <property type="entry name" value="ConA-like_dom_sf"/>
</dbReference>
<reference evidence="4" key="1">
    <citation type="submission" date="2021-01" db="EMBL/GenBank/DDBJ databases">
        <authorList>
            <person name="Corre E."/>
            <person name="Pelletier E."/>
            <person name="Niang G."/>
            <person name="Scheremetjew M."/>
            <person name="Finn R."/>
            <person name="Kale V."/>
            <person name="Holt S."/>
            <person name="Cochrane G."/>
            <person name="Meng A."/>
            <person name="Brown T."/>
            <person name="Cohen L."/>
        </authorList>
    </citation>
    <scope>NUCLEOTIDE SEQUENCE</scope>
    <source>
        <strain evidence="4">Pbaha01</strain>
    </source>
</reference>
<name>A0A7S0A663_9DINO</name>
<dbReference type="InterPro" id="IPR043136">
    <property type="entry name" value="B30.2/SPRY_sf"/>
</dbReference>
<dbReference type="EMBL" id="HBEG01015815">
    <property type="protein sequence ID" value="CAD8354162.1"/>
    <property type="molecule type" value="Transcribed_RNA"/>
</dbReference>
<feature type="domain" description="DUF306" evidence="3">
    <location>
        <begin position="252"/>
        <end position="318"/>
    </location>
</feature>
<dbReference type="Gene3D" id="2.60.120.920">
    <property type="match status" value="1"/>
</dbReference>
<organism evidence="4">
    <name type="scientific">Pyrodinium bahamense</name>
    <dbReference type="NCBI Taxonomy" id="73915"/>
    <lineage>
        <taxon>Eukaryota</taxon>
        <taxon>Sar</taxon>
        <taxon>Alveolata</taxon>
        <taxon>Dinophyceae</taxon>
        <taxon>Gonyaulacales</taxon>
        <taxon>Pyrocystaceae</taxon>
        <taxon>Pyrodinium</taxon>
    </lineage>
</organism>
<dbReference type="InterPro" id="IPR003877">
    <property type="entry name" value="SPRY_dom"/>
</dbReference>
<dbReference type="AlphaFoldDB" id="A0A7S0A663"/>
<proteinExistence type="predicted"/>
<dbReference type="CDD" id="cd11709">
    <property type="entry name" value="SPRY"/>
    <property type="match status" value="1"/>
</dbReference>
<evidence type="ECO:0000259" key="2">
    <source>
        <dbReference type="Pfam" id="PF00622"/>
    </source>
</evidence>
<gene>
    <name evidence="4" type="ORF">PBAH0796_LOCUS9529</name>
</gene>
<evidence type="ECO:0000313" key="4">
    <source>
        <dbReference type="EMBL" id="CAD8354162.1"/>
    </source>
</evidence>
<dbReference type="Gene3D" id="2.40.128.270">
    <property type="match status" value="1"/>
</dbReference>
<protein>
    <recommendedName>
        <fullName evidence="5">B30.2/SPRY domain-containing protein</fullName>
    </recommendedName>
</protein>
<dbReference type="Pfam" id="PF03724">
    <property type="entry name" value="META"/>
    <property type="match status" value="1"/>
</dbReference>
<feature type="region of interest" description="Disordered" evidence="1">
    <location>
        <begin position="1"/>
        <end position="24"/>
    </location>
</feature>
<feature type="compositionally biased region" description="Pro residues" evidence="1">
    <location>
        <begin position="8"/>
        <end position="19"/>
    </location>
</feature>